<feature type="domain" description="CP12" evidence="1">
    <location>
        <begin position="60"/>
        <end position="129"/>
    </location>
</feature>
<dbReference type="EMBL" id="AJ870345">
    <property type="protein sequence ID" value="CAI34858.1"/>
    <property type="molecule type" value="Genomic_DNA"/>
</dbReference>
<dbReference type="Pfam" id="PF02672">
    <property type="entry name" value="CP12"/>
    <property type="match status" value="1"/>
</dbReference>
<dbReference type="InterPro" id="IPR003823">
    <property type="entry name" value="CP12_dom"/>
</dbReference>
<name>Q2PC90_GALSU</name>
<dbReference type="RefSeq" id="XP_005706707.1">
    <property type="nucleotide sequence ID" value="XM_005706650.1"/>
</dbReference>
<reference evidence="2" key="1">
    <citation type="submission" date="2004-12" db="EMBL/GenBank/DDBJ databases">
        <authorList>
            <person name="Oesterhelt C."/>
        </authorList>
    </citation>
    <scope>NUCLEOTIDE SEQUENCE</scope>
    <source>
        <strain evidence="2">074G</strain>
    </source>
</reference>
<reference evidence="2" key="2">
    <citation type="submission" date="2006-01" db="EMBL/GenBank/DDBJ databases">
        <title>Genome-project of Galdieria sulphuraria at the Michigan State University (East Lansing, MI 48824-1312, USA) available at: http://genomics.msu.edu/galdieria/index.html.</title>
        <authorList>
            <person name="Weber A."/>
            <person name="Garavito M."/>
            <person name="Benning C."/>
        </authorList>
    </citation>
    <scope>NUCLEOTIDE SEQUENCE</scope>
    <source>
        <strain evidence="2">074G</strain>
    </source>
</reference>
<dbReference type="PANTHER" id="PTHR33921:SF15">
    <property type="entry name" value="CALVIN CYCLE PROTEIN CP12-2, CHLOROPLASTIC"/>
    <property type="match status" value="1"/>
</dbReference>
<dbReference type="SMART" id="SM01093">
    <property type="entry name" value="CP12"/>
    <property type="match status" value="1"/>
</dbReference>
<dbReference type="EMBL" id="KB454502">
    <property type="protein sequence ID" value="EME30187.1"/>
    <property type="molecule type" value="Genomic_DNA"/>
</dbReference>
<gene>
    <name evidence="2" type="primary">cp12</name>
    <name evidence="3" type="ORF">Gasu_25600</name>
</gene>
<dbReference type="OrthoDB" id="4362at2759"/>
<evidence type="ECO:0000313" key="2">
    <source>
        <dbReference type="EMBL" id="CAI34858.1"/>
    </source>
</evidence>
<proteinExistence type="evidence at transcript level"/>
<keyword evidence="4" id="KW-1185">Reference proteome</keyword>
<dbReference type="InterPro" id="IPR039314">
    <property type="entry name" value="CP12-like"/>
</dbReference>
<dbReference type="AlphaFoldDB" id="Q2PC90"/>
<organism evidence="2">
    <name type="scientific">Galdieria sulphuraria</name>
    <name type="common">Red alga</name>
    <dbReference type="NCBI Taxonomy" id="130081"/>
    <lineage>
        <taxon>Eukaryota</taxon>
        <taxon>Rhodophyta</taxon>
        <taxon>Bangiophyceae</taxon>
        <taxon>Galdieriales</taxon>
        <taxon>Galdieriaceae</taxon>
        <taxon>Galdieria</taxon>
    </lineage>
</organism>
<protein>
    <submittedName>
        <fullName evidence="2">Small chloroplast protein</fullName>
    </submittedName>
</protein>
<dbReference type="PANTHER" id="PTHR33921">
    <property type="entry name" value="CALVIN CYCLE PROTEIN CP12-2, CHLOROPLASTIC"/>
    <property type="match status" value="1"/>
</dbReference>
<reference evidence="3" key="4">
    <citation type="journal article" date="2013" name="Science">
        <title>Gene Transfer from Bacteria and Archaea Facilitated Evolution of an Extremophilic Eukaryote.</title>
        <authorList>
            <person name="Schoenknecht G."/>
            <person name="Chen W.-H."/>
            <person name="Ternes C.M."/>
            <person name="Barbier G.G."/>
            <person name="Shrestha R.P."/>
            <person name="Stanke M."/>
            <person name="Brautigam A."/>
            <person name="Baker B.J."/>
            <person name="Banfield J.F."/>
            <person name="Garavito R.M."/>
            <person name="Carr K."/>
            <person name="Wilkerson C."/>
            <person name="Rensing S.A."/>
            <person name="Gagneul D."/>
            <person name="Dickenson N.E."/>
            <person name="Oesterhelt C."/>
            <person name="Lercher M.J."/>
            <person name="Weber A.P.M."/>
        </authorList>
    </citation>
    <scope>NUCLEOTIDE SEQUENCE</scope>
    <source>
        <strain evidence="3">074W</strain>
    </source>
</reference>
<evidence type="ECO:0000313" key="3">
    <source>
        <dbReference type="EMBL" id="EME30187.1"/>
    </source>
</evidence>
<dbReference type="eggNOG" id="ENOG502SCXW">
    <property type="taxonomic scope" value="Eukaryota"/>
</dbReference>
<sequence length="129" mass="14960">MLGFVQTFPIRVTRCKRDISFCSNTVKHREWKPRQSRFCQQPIQRVDLLTMSSSDSSDGWKQQIQESIKKAEEATKKFGRDSKEAAAAWDAVEELDAEASHQRVRQKTDPLETFCDESPEAEECRVYDN</sequence>
<dbReference type="GeneID" id="17088932"/>
<dbReference type="Proteomes" id="UP000030680">
    <property type="component" value="Unassembled WGS sequence"/>
</dbReference>
<dbReference type="GO" id="GO:0009507">
    <property type="term" value="C:chloroplast"/>
    <property type="evidence" value="ECO:0007669"/>
    <property type="project" value="TreeGrafter"/>
</dbReference>
<dbReference type="KEGG" id="gsl:Gasu_25600"/>
<accession>Q2PC90</accession>
<reference evidence="4" key="3">
    <citation type="journal article" date="2013" name="Science">
        <title>Gene transfer from bacteria and archaea facilitated evolution of an extremophilic eukaryote.</title>
        <authorList>
            <person name="Schonknecht G."/>
            <person name="Chen W.H."/>
            <person name="Ternes C.M."/>
            <person name="Barbier G.G."/>
            <person name="Shrestha R.P."/>
            <person name="Stanke M."/>
            <person name="Brautigam A."/>
            <person name="Baker B.J."/>
            <person name="Banfield J.F."/>
            <person name="Garavito R.M."/>
            <person name="Carr K."/>
            <person name="Wilkerson C."/>
            <person name="Rensing S.A."/>
            <person name="Gagneul D."/>
            <person name="Dickenson N.E."/>
            <person name="Oesterhelt C."/>
            <person name="Lercher M.J."/>
            <person name="Weber A.P."/>
        </authorList>
    </citation>
    <scope>NUCLEOTIDE SEQUENCE [LARGE SCALE GENOMIC DNA]</scope>
    <source>
        <strain evidence="4">074W</strain>
    </source>
</reference>
<dbReference type="GO" id="GO:0080153">
    <property type="term" value="P:negative regulation of reductive pentose-phosphate cycle"/>
    <property type="evidence" value="ECO:0007669"/>
    <property type="project" value="TreeGrafter"/>
</dbReference>
<dbReference type="Gramene" id="EME30187">
    <property type="protein sequence ID" value="EME30187"/>
    <property type="gene ID" value="Gasu_25600"/>
</dbReference>
<dbReference type="EMBL" id="AJ870344">
    <property type="protein sequence ID" value="CAI34857.1"/>
    <property type="molecule type" value="mRNA"/>
</dbReference>
<evidence type="ECO:0000313" key="4">
    <source>
        <dbReference type="Proteomes" id="UP000030680"/>
    </source>
</evidence>
<dbReference type="STRING" id="130081.Q2PC90"/>
<evidence type="ECO:0000259" key="1">
    <source>
        <dbReference type="SMART" id="SM01093"/>
    </source>
</evidence>